<proteinExistence type="predicted"/>
<comment type="caution">
    <text evidence="2">The sequence shown here is derived from an EMBL/GenBank/DDBJ whole genome shotgun (WGS) entry which is preliminary data.</text>
</comment>
<sequence length="99" mass="10444">MSLLTNRGDGCQQREQGGTNCSGADSLDIAADLLPVLRHIKINVDTTRNSAFTGEAIRPADCPGMVIEAAPPASRSAPPIFVPQVHRQTSARGCAGRIF</sequence>
<evidence type="ECO:0000313" key="3">
    <source>
        <dbReference type="Proteomes" id="UP001279734"/>
    </source>
</evidence>
<gene>
    <name evidence="2" type="ORF">Nepgr_016706</name>
</gene>
<dbReference type="EMBL" id="BSYO01000014">
    <property type="protein sequence ID" value="GMH14865.1"/>
    <property type="molecule type" value="Genomic_DNA"/>
</dbReference>
<keyword evidence="3" id="KW-1185">Reference proteome</keyword>
<name>A0AAD3XSQ7_NEPGR</name>
<feature type="region of interest" description="Disordered" evidence="1">
    <location>
        <begin position="1"/>
        <end position="23"/>
    </location>
</feature>
<accession>A0AAD3XSQ7</accession>
<dbReference type="Proteomes" id="UP001279734">
    <property type="component" value="Unassembled WGS sequence"/>
</dbReference>
<protein>
    <submittedName>
        <fullName evidence="2">Uncharacterized protein</fullName>
    </submittedName>
</protein>
<reference evidence="2" key="1">
    <citation type="submission" date="2023-05" db="EMBL/GenBank/DDBJ databases">
        <title>Nepenthes gracilis genome sequencing.</title>
        <authorList>
            <person name="Fukushima K."/>
        </authorList>
    </citation>
    <scope>NUCLEOTIDE SEQUENCE</scope>
    <source>
        <strain evidence="2">SING2019-196</strain>
    </source>
</reference>
<evidence type="ECO:0000256" key="1">
    <source>
        <dbReference type="SAM" id="MobiDB-lite"/>
    </source>
</evidence>
<feature type="compositionally biased region" description="Polar residues" evidence="1">
    <location>
        <begin position="13"/>
        <end position="23"/>
    </location>
</feature>
<evidence type="ECO:0000313" key="2">
    <source>
        <dbReference type="EMBL" id="GMH14865.1"/>
    </source>
</evidence>
<organism evidence="2 3">
    <name type="scientific">Nepenthes gracilis</name>
    <name type="common">Slender pitcher plant</name>
    <dbReference type="NCBI Taxonomy" id="150966"/>
    <lineage>
        <taxon>Eukaryota</taxon>
        <taxon>Viridiplantae</taxon>
        <taxon>Streptophyta</taxon>
        <taxon>Embryophyta</taxon>
        <taxon>Tracheophyta</taxon>
        <taxon>Spermatophyta</taxon>
        <taxon>Magnoliopsida</taxon>
        <taxon>eudicotyledons</taxon>
        <taxon>Gunneridae</taxon>
        <taxon>Pentapetalae</taxon>
        <taxon>Caryophyllales</taxon>
        <taxon>Nepenthaceae</taxon>
        <taxon>Nepenthes</taxon>
    </lineage>
</organism>
<dbReference type="AlphaFoldDB" id="A0AAD3XSQ7"/>